<comment type="caution">
    <text evidence="7">The sequence shown here is derived from an EMBL/GenBank/DDBJ whole genome shotgun (WGS) entry which is preliminary data.</text>
</comment>
<dbReference type="GO" id="GO:0032259">
    <property type="term" value="P:methylation"/>
    <property type="evidence" value="ECO:0007669"/>
    <property type="project" value="UniProtKB-KW"/>
</dbReference>
<feature type="active site" description="Proton acceptor" evidence="4">
    <location>
        <position position="294"/>
    </location>
</feature>
<sequence length="386" mass="42925">MVIADLNILVESLAQSASSSEEARIKTLEALEALRLRLEKPHDYYMRTAFTQLQVMAARVAGDLNIYGRLVEHGKPLTVADIAAQTGAAPLFTRRLLRYVASLGHIQETGRDTFAANRMTETLAQPGSCGATWNMHTNVGPALLALPDYLKKIGYRDIGETVKRTAAQEAWQTDLPILEFLSHKPENWKCFSQHMTAVQEGYARWFDAFPLAAALGAFAGPDVFVDVGGGLGHQSLRLLAAFPDLRDRILLQDLPQTLAHIEAPLDGVRTMEHDFFTPQPVRGARFYYVRNILHDWPDAQAVEILSRLRDALGPDSSILIDEAVIPDVGAHWHATALDMTMMGMFGSRERSEDEWRVLLKKAGLKIKRIDIYLQQSCDGVIEAVPI</sequence>
<dbReference type="InterPro" id="IPR016461">
    <property type="entry name" value="COMT-like"/>
</dbReference>
<proteinExistence type="predicted"/>
<reference evidence="7 8" key="1">
    <citation type="submission" date="2015-07" db="EMBL/GenBank/DDBJ databases">
        <title>The genome of the fungus Escovopsis weberi, a specialized disease agent of ant agriculture.</title>
        <authorList>
            <person name="de Man T.J."/>
            <person name="Stajich J.E."/>
            <person name="Kubicek C.P."/>
            <person name="Chenthamara K."/>
            <person name="Atanasova L."/>
            <person name="Druzhinina I.S."/>
            <person name="Birnbaum S."/>
            <person name="Barribeau S.M."/>
            <person name="Teiling C."/>
            <person name="Suen G."/>
            <person name="Currie C."/>
            <person name="Gerardo N.M."/>
        </authorList>
    </citation>
    <scope>NUCLEOTIDE SEQUENCE [LARGE SCALE GENOMIC DNA]</scope>
</reference>
<dbReference type="Pfam" id="PF08100">
    <property type="entry name" value="Dimerisation"/>
    <property type="match status" value="1"/>
</dbReference>
<evidence type="ECO:0000313" key="7">
    <source>
        <dbReference type="EMBL" id="KOS20719.1"/>
    </source>
</evidence>
<evidence type="ECO:0000259" key="5">
    <source>
        <dbReference type="Pfam" id="PF00891"/>
    </source>
</evidence>
<dbReference type="InterPro" id="IPR036390">
    <property type="entry name" value="WH_DNA-bd_sf"/>
</dbReference>
<dbReference type="PANTHER" id="PTHR43712">
    <property type="entry name" value="PUTATIVE (AFU_ORTHOLOGUE AFUA_4G14580)-RELATED"/>
    <property type="match status" value="1"/>
</dbReference>
<dbReference type="EMBL" id="LGSR01000013">
    <property type="protein sequence ID" value="KOS20719.1"/>
    <property type="molecule type" value="Genomic_DNA"/>
</dbReference>
<gene>
    <name evidence="7" type="ORF">ESCO_004447</name>
</gene>
<dbReference type="SUPFAM" id="SSF46785">
    <property type="entry name" value="Winged helix' DNA-binding domain"/>
    <property type="match status" value="1"/>
</dbReference>
<dbReference type="PANTHER" id="PTHR43712:SF1">
    <property type="entry name" value="HYPOTHETICAL O-METHYLTRANSFERASE (EUROFUNG)-RELATED"/>
    <property type="match status" value="1"/>
</dbReference>
<keyword evidence="1 7" id="KW-0489">Methyltransferase</keyword>
<feature type="domain" description="O-methyltransferase dimerisation" evidence="6">
    <location>
        <begin position="50"/>
        <end position="123"/>
    </location>
</feature>
<dbReference type="SUPFAM" id="SSF53335">
    <property type="entry name" value="S-adenosyl-L-methionine-dependent methyltransferases"/>
    <property type="match status" value="1"/>
</dbReference>
<name>A0A0M9VV94_ESCWE</name>
<dbReference type="InterPro" id="IPR001077">
    <property type="entry name" value="COMT_C"/>
</dbReference>
<keyword evidence="2 7" id="KW-0808">Transferase</keyword>
<dbReference type="InterPro" id="IPR012967">
    <property type="entry name" value="COMT_dimerisation"/>
</dbReference>
<dbReference type="InterPro" id="IPR036388">
    <property type="entry name" value="WH-like_DNA-bd_sf"/>
</dbReference>
<evidence type="ECO:0000259" key="6">
    <source>
        <dbReference type="Pfam" id="PF08100"/>
    </source>
</evidence>
<organism evidence="7 8">
    <name type="scientific">Escovopsis weberi</name>
    <dbReference type="NCBI Taxonomy" id="150374"/>
    <lineage>
        <taxon>Eukaryota</taxon>
        <taxon>Fungi</taxon>
        <taxon>Dikarya</taxon>
        <taxon>Ascomycota</taxon>
        <taxon>Pezizomycotina</taxon>
        <taxon>Sordariomycetes</taxon>
        <taxon>Hypocreomycetidae</taxon>
        <taxon>Hypocreales</taxon>
        <taxon>Hypocreaceae</taxon>
        <taxon>Escovopsis</taxon>
    </lineage>
</organism>
<dbReference type="Gene3D" id="3.40.50.150">
    <property type="entry name" value="Vaccinia Virus protein VP39"/>
    <property type="match status" value="1"/>
</dbReference>
<evidence type="ECO:0000313" key="8">
    <source>
        <dbReference type="Proteomes" id="UP000053831"/>
    </source>
</evidence>
<dbReference type="Proteomes" id="UP000053831">
    <property type="component" value="Unassembled WGS sequence"/>
</dbReference>
<dbReference type="InterPro" id="IPR029063">
    <property type="entry name" value="SAM-dependent_MTases_sf"/>
</dbReference>
<keyword evidence="8" id="KW-1185">Reference proteome</keyword>
<evidence type="ECO:0000256" key="3">
    <source>
        <dbReference type="ARBA" id="ARBA00022691"/>
    </source>
</evidence>
<dbReference type="OrthoDB" id="2410195at2759"/>
<dbReference type="AlphaFoldDB" id="A0A0M9VV94"/>
<keyword evidence="3" id="KW-0949">S-adenosyl-L-methionine</keyword>
<dbReference type="Gene3D" id="1.10.10.10">
    <property type="entry name" value="Winged helix-like DNA-binding domain superfamily/Winged helix DNA-binding domain"/>
    <property type="match status" value="1"/>
</dbReference>
<feature type="domain" description="O-methyltransferase C-terminal" evidence="5">
    <location>
        <begin position="218"/>
        <end position="364"/>
    </location>
</feature>
<protein>
    <submittedName>
        <fullName evidence="7">Demethylsterigmatocystin 6-O-methyltransferase</fullName>
    </submittedName>
</protein>
<evidence type="ECO:0000256" key="2">
    <source>
        <dbReference type="ARBA" id="ARBA00022679"/>
    </source>
</evidence>
<evidence type="ECO:0000256" key="4">
    <source>
        <dbReference type="PIRSR" id="PIRSR005739-1"/>
    </source>
</evidence>
<evidence type="ECO:0000256" key="1">
    <source>
        <dbReference type="ARBA" id="ARBA00022603"/>
    </source>
</evidence>
<dbReference type="Pfam" id="PF00891">
    <property type="entry name" value="Methyltransf_2"/>
    <property type="match status" value="1"/>
</dbReference>
<dbReference type="GO" id="GO:0008171">
    <property type="term" value="F:O-methyltransferase activity"/>
    <property type="evidence" value="ECO:0007669"/>
    <property type="project" value="InterPro"/>
</dbReference>
<dbReference type="PROSITE" id="PS51683">
    <property type="entry name" value="SAM_OMT_II"/>
    <property type="match status" value="1"/>
</dbReference>
<dbReference type="PIRSF" id="PIRSF005739">
    <property type="entry name" value="O-mtase"/>
    <property type="match status" value="1"/>
</dbReference>
<dbReference type="GO" id="GO:0046983">
    <property type="term" value="F:protein dimerization activity"/>
    <property type="evidence" value="ECO:0007669"/>
    <property type="project" value="InterPro"/>
</dbReference>
<dbReference type="STRING" id="150374.A0A0M9VV94"/>
<accession>A0A0M9VV94</accession>